<comment type="caution">
    <text evidence="4">The sequence shown here is derived from an EMBL/GenBank/DDBJ whole genome shotgun (WGS) entry which is preliminary data.</text>
</comment>
<feature type="DNA-binding region" description="H-T-H motif" evidence="2">
    <location>
        <begin position="41"/>
        <end position="60"/>
    </location>
</feature>
<dbReference type="SUPFAM" id="SSF46689">
    <property type="entry name" value="Homeodomain-like"/>
    <property type="match status" value="1"/>
</dbReference>
<keyword evidence="1 2" id="KW-0238">DNA-binding</keyword>
<protein>
    <submittedName>
        <fullName evidence="4">TetR family transcriptional regulator</fullName>
    </submittedName>
</protein>
<gene>
    <name evidence="4" type="ORF">EV214_13040</name>
</gene>
<evidence type="ECO:0000256" key="1">
    <source>
        <dbReference type="ARBA" id="ARBA00023125"/>
    </source>
</evidence>
<evidence type="ECO:0000256" key="2">
    <source>
        <dbReference type="PROSITE-ProRule" id="PRU00335"/>
    </source>
</evidence>
<dbReference type="InterPro" id="IPR050624">
    <property type="entry name" value="HTH-type_Tx_Regulator"/>
</dbReference>
<dbReference type="InterPro" id="IPR001647">
    <property type="entry name" value="HTH_TetR"/>
</dbReference>
<dbReference type="InterPro" id="IPR009057">
    <property type="entry name" value="Homeodomain-like_sf"/>
</dbReference>
<dbReference type="InterPro" id="IPR036271">
    <property type="entry name" value="Tet_transcr_reg_TetR-rel_C_sf"/>
</dbReference>
<evidence type="ECO:0000259" key="3">
    <source>
        <dbReference type="PROSITE" id="PS50977"/>
    </source>
</evidence>
<dbReference type="SUPFAM" id="SSF48498">
    <property type="entry name" value="Tetracyclin repressor-like, C-terminal domain"/>
    <property type="match status" value="1"/>
</dbReference>
<sequence length="215" mass="24978">MSEYSLIKKEEVMKRNIKETEKKILEVAIDIFSKKGFTGATTNEIAKGAGVAEGTIFKYYPKKKDLLYGAMIKAIDLFTESIVVDTLKEVIEENKEAPIEILLKAIMIDRIKLFENHFPLIKVIFYEMQFHEDLKELFLNKASKNLQEIVPKIFKKRKEKGELKNINDFVAMRSFLGMIILMFLQRSFLPKENAFETIEQEIDVLVEIFVNGIKE</sequence>
<dbReference type="GO" id="GO:0003677">
    <property type="term" value="F:DNA binding"/>
    <property type="evidence" value="ECO:0007669"/>
    <property type="project" value="UniProtKB-UniRule"/>
</dbReference>
<dbReference type="PROSITE" id="PS50977">
    <property type="entry name" value="HTH_TETR_2"/>
    <property type="match status" value="1"/>
</dbReference>
<feature type="domain" description="HTH tetR-type" evidence="3">
    <location>
        <begin position="18"/>
        <end position="78"/>
    </location>
</feature>
<proteinExistence type="predicted"/>
<dbReference type="PANTHER" id="PTHR43479">
    <property type="entry name" value="ACREF/ENVCD OPERON REPRESSOR-RELATED"/>
    <property type="match status" value="1"/>
</dbReference>
<organism evidence="4 5">
    <name type="scientific">Marinisporobacter balticus</name>
    <dbReference type="NCBI Taxonomy" id="2018667"/>
    <lineage>
        <taxon>Bacteria</taxon>
        <taxon>Bacillati</taxon>
        <taxon>Bacillota</taxon>
        <taxon>Clostridia</taxon>
        <taxon>Peptostreptococcales</taxon>
        <taxon>Thermotaleaceae</taxon>
        <taxon>Marinisporobacter</taxon>
    </lineage>
</organism>
<keyword evidence="5" id="KW-1185">Reference proteome</keyword>
<evidence type="ECO:0000313" key="5">
    <source>
        <dbReference type="Proteomes" id="UP000294919"/>
    </source>
</evidence>
<evidence type="ECO:0000313" key="4">
    <source>
        <dbReference type="EMBL" id="TCO69702.1"/>
    </source>
</evidence>
<reference evidence="4 5" key="1">
    <citation type="submission" date="2019-03" db="EMBL/GenBank/DDBJ databases">
        <title>Genomic Encyclopedia of Type Strains, Phase IV (KMG-IV): sequencing the most valuable type-strain genomes for metagenomic binning, comparative biology and taxonomic classification.</title>
        <authorList>
            <person name="Goeker M."/>
        </authorList>
    </citation>
    <scope>NUCLEOTIDE SEQUENCE [LARGE SCALE GENOMIC DNA]</scope>
    <source>
        <strain evidence="4 5">DSM 102940</strain>
    </source>
</reference>
<dbReference type="Proteomes" id="UP000294919">
    <property type="component" value="Unassembled WGS sequence"/>
</dbReference>
<dbReference type="PRINTS" id="PR00455">
    <property type="entry name" value="HTHTETR"/>
</dbReference>
<dbReference type="Gene3D" id="1.10.357.10">
    <property type="entry name" value="Tetracycline Repressor, domain 2"/>
    <property type="match status" value="1"/>
</dbReference>
<accession>A0A4R2KBT3</accession>
<dbReference type="Pfam" id="PF00440">
    <property type="entry name" value="TetR_N"/>
    <property type="match status" value="1"/>
</dbReference>
<name>A0A4R2KBT3_9FIRM</name>
<dbReference type="EMBL" id="SLWV01000030">
    <property type="protein sequence ID" value="TCO69702.1"/>
    <property type="molecule type" value="Genomic_DNA"/>
</dbReference>
<dbReference type="AlphaFoldDB" id="A0A4R2KBT3"/>
<dbReference type="PANTHER" id="PTHR43479:SF11">
    <property type="entry name" value="ACREF_ENVCD OPERON REPRESSOR-RELATED"/>
    <property type="match status" value="1"/>
</dbReference>